<feature type="transmembrane region" description="Helical" evidence="1">
    <location>
        <begin position="20"/>
        <end position="39"/>
    </location>
</feature>
<name>X1KIZ0_9ZZZZ</name>
<comment type="caution">
    <text evidence="2">The sequence shown here is derived from an EMBL/GenBank/DDBJ whole genome shotgun (WGS) entry which is preliminary data.</text>
</comment>
<proteinExistence type="predicted"/>
<organism evidence="2">
    <name type="scientific">marine sediment metagenome</name>
    <dbReference type="NCBI Taxonomy" id="412755"/>
    <lineage>
        <taxon>unclassified sequences</taxon>
        <taxon>metagenomes</taxon>
        <taxon>ecological metagenomes</taxon>
    </lineage>
</organism>
<dbReference type="AlphaFoldDB" id="X1KIZ0"/>
<evidence type="ECO:0000313" key="2">
    <source>
        <dbReference type="EMBL" id="GAI06997.1"/>
    </source>
</evidence>
<reference evidence="2" key="1">
    <citation type="journal article" date="2014" name="Front. Microbiol.">
        <title>High frequency of phylogenetically diverse reductive dehalogenase-homologous genes in deep subseafloor sedimentary metagenomes.</title>
        <authorList>
            <person name="Kawai M."/>
            <person name="Futagami T."/>
            <person name="Toyoda A."/>
            <person name="Takaki Y."/>
            <person name="Nishi S."/>
            <person name="Hori S."/>
            <person name="Arai W."/>
            <person name="Tsubouchi T."/>
            <person name="Morono Y."/>
            <person name="Uchiyama I."/>
            <person name="Ito T."/>
            <person name="Fujiyama A."/>
            <person name="Inagaki F."/>
            <person name="Takami H."/>
        </authorList>
    </citation>
    <scope>NUCLEOTIDE SEQUENCE</scope>
    <source>
        <strain evidence="2">Expedition CK06-06</strain>
    </source>
</reference>
<keyword evidence="1" id="KW-0472">Membrane</keyword>
<accession>X1KIZ0</accession>
<dbReference type="EMBL" id="BARV01012709">
    <property type="protein sequence ID" value="GAI06997.1"/>
    <property type="molecule type" value="Genomic_DNA"/>
</dbReference>
<gene>
    <name evidence="2" type="ORF">S06H3_23399</name>
</gene>
<keyword evidence="1" id="KW-1133">Transmembrane helix</keyword>
<evidence type="ECO:0000256" key="1">
    <source>
        <dbReference type="SAM" id="Phobius"/>
    </source>
</evidence>
<keyword evidence="1" id="KW-0812">Transmembrane</keyword>
<sequence length="62" mass="7344">MNNKINKTISWSEVLRKYGTVIGTIIMFIIFSLVVDRFFTFRNLFMLLRQMSMLTIIACSIY</sequence>
<protein>
    <submittedName>
        <fullName evidence="2">Uncharacterized protein</fullName>
    </submittedName>
</protein>